<dbReference type="PANTHER" id="PTHR44086:SF10">
    <property type="entry name" value="THIOSULFATE SULFURTRANSFERASE_RHODANESE-LIKE DOMAIN-CONTAINING PROTEIN 3"/>
    <property type="match status" value="1"/>
</dbReference>
<dbReference type="RefSeq" id="WP_014908212.1">
    <property type="nucleotide sequence ID" value="NC_018524.1"/>
</dbReference>
<dbReference type="AlphaFoldDB" id="J7KWI3"/>
<proteinExistence type="predicted"/>
<gene>
    <name evidence="4" type="ordered locus">B005_3982</name>
</gene>
<dbReference type="eggNOG" id="COG0607">
    <property type="taxonomic scope" value="Bacteria"/>
</dbReference>
<dbReference type="KEGG" id="nal:B005_3982"/>
<dbReference type="InterPro" id="IPR036873">
    <property type="entry name" value="Rhodanese-like_dom_sf"/>
</dbReference>
<protein>
    <submittedName>
        <fullName evidence="4">Rhodanese-like domain protein</fullName>
    </submittedName>
</protein>
<dbReference type="OrthoDB" id="4828183at2"/>
<name>J7KWI3_NOCAA</name>
<dbReference type="PANTHER" id="PTHR44086">
    <property type="entry name" value="THIOSULFATE SULFURTRANSFERASE RDL2, MITOCHONDRIAL-RELATED"/>
    <property type="match status" value="1"/>
</dbReference>
<feature type="domain" description="Rhodanese" evidence="3">
    <location>
        <begin position="27"/>
        <end position="125"/>
    </location>
</feature>
<dbReference type="Gene3D" id="3.40.250.10">
    <property type="entry name" value="Rhodanese-like domain"/>
    <property type="match status" value="1"/>
</dbReference>
<dbReference type="Pfam" id="PF00581">
    <property type="entry name" value="Rhodanese"/>
    <property type="match status" value="1"/>
</dbReference>
<reference evidence="4 5" key="1">
    <citation type="journal article" date="2012" name="J. Bacteriol.">
        <title>Whole-Genome Sequence of Nocardiopsis alba Strain ATCC BAA-2165, Associated with Honeybees.</title>
        <authorList>
            <person name="Qiao J."/>
            <person name="Chen L."/>
            <person name="Li Y."/>
            <person name="Wang J."/>
            <person name="Zhang W."/>
            <person name="Chen S."/>
        </authorList>
    </citation>
    <scope>NUCLEOTIDE SEQUENCE [LARGE SCALE GENOMIC DNA]</scope>
    <source>
        <strain evidence="5">ATCC BAA-2165 / BE74</strain>
    </source>
</reference>
<dbReference type="GO" id="GO:0004792">
    <property type="term" value="F:thiosulfate-cyanide sulfurtransferase activity"/>
    <property type="evidence" value="ECO:0007669"/>
    <property type="project" value="TreeGrafter"/>
</dbReference>
<dbReference type="SUPFAM" id="SSF52821">
    <property type="entry name" value="Rhodanese/Cell cycle control phosphatase"/>
    <property type="match status" value="1"/>
</dbReference>
<accession>J7KWI3</accession>
<dbReference type="PROSITE" id="PS50206">
    <property type="entry name" value="RHODANESE_3"/>
    <property type="match status" value="1"/>
</dbReference>
<evidence type="ECO:0000256" key="2">
    <source>
        <dbReference type="SAM" id="Phobius"/>
    </source>
</evidence>
<dbReference type="Proteomes" id="UP000003779">
    <property type="component" value="Chromosome"/>
</dbReference>
<evidence type="ECO:0000256" key="1">
    <source>
        <dbReference type="SAM" id="MobiDB-lite"/>
    </source>
</evidence>
<dbReference type="PATRIC" id="fig|1205910.3.peg.3769"/>
<dbReference type="InterPro" id="IPR001763">
    <property type="entry name" value="Rhodanese-like_dom"/>
</dbReference>
<dbReference type="HOGENOM" id="CLU_1395071_0_0_11"/>
<dbReference type="SMART" id="SM00450">
    <property type="entry name" value="RHOD"/>
    <property type="match status" value="1"/>
</dbReference>
<dbReference type="STRING" id="1205910.B005_3982"/>
<keyword evidence="2" id="KW-1133">Transmembrane helix</keyword>
<evidence type="ECO:0000313" key="5">
    <source>
        <dbReference type="Proteomes" id="UP000003779"/>
    </source>
</evidence>
<organism evidence="4 5">
    <name type="scientific">Nocardiopsis alba (strain ATCC BAA-2165 / BE74)</name>
    <dbReference type="NCBI Taxonomy" id="1205910"/>
    <lineage>
        <taxon>Bacteria</taxon>
        <taxon>Bacillati</taxon>
        <taxon>Actinomycetota</taxon>
        <taxon>Actinomycetes</taxon>
        <taxon>Streptosporangiales</taxon>
        <taxon>Nocardiopsidaceae</taxon>
        <taxon>Nocardiopsis</taxon>
    </lineage>
</organism>
<evidence type="ECO:0000313" key="4">
    <source>
        <dbReference type="EMBL" id="AFR05743.1"/>
    </source>
</evidence>
<reference evidence="5" key="2">
    <citation type="submission" date="2012-08" db="EMBL/GenBank/DDBJ databases">
        <title>Whole-genome sequence of Nocardiopsis alba strain ATCC BAA-2165 associated with honeybees.</title>
        <authorList>
            <person name="Qiao J."/>
            <person name="Chen L."/>
            <person name="Li Y."/>
            <person name="Wang J."/>
            <person name="Zhang W."/>
            <person name="Chen S."/>
        </authorList>
    </citation>
    <scope>NUCLEOTIDE SEQUENCE [LARGE SCALE GENOMIC DNA]</scope>
    <source>
        <strain evidence="5">ATCC BAA-2165 / BE74</strain>
    </source>
</reference>
<evidence type="ECO:0000259" key="3">
    <source>
        <dbReference type="PROSITE" id="PS50206"/>
    </source>
</evidence>
<feature type="compositionally biased region" description="Pro residues" evidence="1">
    <location>
        <begin position="123"/>
        <end position="135"/>
    </location>
</feature>
<feature type="region of interest" description="Disordered" evidence="1">
    <location>
        <begin position="120"/>
        <end position="164"/>
    </location>
</feature>
<feature type="transmembrane region" description="Helical" evidence="2">
    <location>
        <begin position="171"/>
        <end position="194"/>
    </location>
</feature>
<keyword evidence="2" id="KW-0472">Membrane</keyword>
<sequence length="195" mass="21095">MSAIDRLLARERSALRRLEPKEARRAVDRGALLVDIRPVTDREAEGEVPGALVIDRNVLEWRLDPTGPDRIPEADSTDRHIVLFCNEGYASSLAAVGLHRLGLPRATDLVGGFRAWKADGLPVTPPHSRPSPPPSRAFSRPENEKDMSETPSTPTPESPPARRGFRIGEDWAATLTGLVLLGLALAGVIPAGLIP</sequence>
<keyword evidence="2" id="KW-0812">Transmembrane</keyword>
<dbReference type="EMBL" id="CP003788">
    <property type="protein sequence ID" value="AFR05743.1"/>
    <property type="molecule type" value="Genomic_DNA"/>
</dbReference>
<feature type="compositionally biased region" description="Basic and acidic residues" evidence="1">
    <location>
        <begin position="139"/>
        <end position="148"/>
    </location>
</feature>